<dbReference type="Proteomes" id="UP000176854">
    <property type="component" value="Unassembled WGS sequence"/>
</dbReference>
<feature type="domain" description="Cell envelope-related transcriptional attenuator" evidence="2">
    <location>
        <begin position="100"/>
        <end position="269"/>
    </location>
</feature>
<proteinExistence type="inferred from homology"/>
<dbReference type="InterPro" id="IPR050922">
    <property type="entry name" value="LytR/CpsA/Psr_CW_biosynth"/>
</dbReference>
<dbReference type="AlphaFoldDB" id="A0A1F5Z9C7"/>
<dbReference type="EMBL" id="MFJC01000030">
    <property type="protein sequence ID" value="OGG09011.1"/>
    <property type="molecule type" value="Genomic_DNA"/>
</dbReference>
<evidence type="ECO:0000259" key="2">
    <source>
        <dbReference type="Pfam" id="PF03816"/>
    </source>
</evidence>
<reference evidence="3 4" key="1">
    <citation type="journal article" date="2016" name="Nat. Commun.">
        <title>Thousands of microbial genomes shed light on interconnected biogeochemical processes in an aquifer system.</title>
        <authorList>
            <person name="Anantharaman K."/>
            <person name="Brown C.T."/>
            <person name="Hug L.A."/>
            <person name="Sharon I."/>
            <person name="Castelle C.J."/>
            <person name="Probst A.J."/>
            <person name="Thomas B.C."/>
            <person name="Singh A."/>
            <person name="Wilkins M.J."/>
            <person name="Karaoz U."/>
            <person name="Brodie E.L."/>
            <person name="Williams K.H."/>
            <person name="Hubbard S.S."/>
            <person name="Banfield J.F."/>
        </authorList>
    </citation>
    <scope>NUCLEOTIDE SEQUENCE [LARGE SCALE GENOMIC DNA]</scope>
</reference>
<dbReference type="PANTHER" id="PTHR33392:SF6">
    <property type="entry name" value="POLYISOPRENYL-TEICHOIC ACID--PEPTIDOGLYCAN TEICHOIC ACID TRANSFERASE TAGU"/>
    <property type="match status" value="1"/>
</dbReference>
<dbReference type="STRING" id="1798373.A2154_04175"/>
<evidence type="ECO:0000313" key="3">
    <source>
        <dbReference type="EMBL" id="OGG09011.1"/>
    </source>
</evidence>
<gene>
    <name evidence="3" type="ORF">A2154_04175</name>
</gene>
<dbReference type="InterPro" id="IPR004474">
    <property type="entry name" value="LytR_CpsA_psr"/>
</dbReference>
<comment type="similarity">
    <text evidence="1">Belongs to the LytR/CpsA/Psr (LCP) family.</text>
</comment>
<protein>
    <recommendedName>
        <fullName evidence="2">Cell envelope-related transcriptional attenuator domain-containing protein</fullName>
    </recommendedName>
</protein>
<dbReference type="PANTHER" id="PTHR33392">
    <property type="entry name" value="POLYISOPRENYL-TEICHOIC ACID--PEPTIDOGLYCAN TEICHOIC ACID TRANSFERASE TAGU"/>
    <property type="match status" value="1"/>
</dbReference>
<dbReference type="NCBIfam" id="TIGR00350">
    <property type="entry name" value="lytR_cpsA_psr"/>
    <property type="match status" value="1"/>
</dbReference>
<name>A0A1F5Z9C7_9BACT</name>
<dbReference type="Pfam" id="PF03816">
    <property type="entry name" value="LytR_cpsA_psr"/>
    <property type="match status" value="1"/>
</dbReference>
<accession>A0A1F5Z9C7</accession>
<evidence type="ECO:0000256" key="1">
    <source>
        <dbReference type="ARBA" id="ARBA00006068"/>
    </source>
</evidence>
<dbReference type="Gene3D" id="3.40.630.190">
    <property type="entry name" value="LCP protein"/>
    <property type="match status" value="1"/>
</dbReference>
<evidence type="ECO:0000313" key="4">
    <source>
        <dbReference type="Proteomes" id="UP000176854"/>
    </source>
</evidence>
<organism evidence="3 4">
    <name type="scientific">Candidatus Gottesmanbacteria bacterium RBG_16_43_7</name>
    <dbReference type="NCBI Taxonomy" id="1798373"/>
    <lineage>
        <taxon>Bacteria</taxon>
        <taxon>Candidatus Gottesmaniibacteriota</taxon>
    </lineage>
</organism>
<sequence>MVIRLVFEFKGNITMKSRVKRVYIPKIRAVVLVGIACILLILLAKIASVYRSLVTETGLSPVFIFKIFFSQGVNLSSSGGRTNILILGVGGENHAGGDLTDTMMLVSFAQDAGSTVLISLPRDIWSDMLKDKINSAYHYGEVKRAGGGMILSRVVAEDILGIMIHYSVVVDFAGFEKIIDTLGGLDVDVQQAFTDSLYPVSGKENDDCDGDPLLACRYQTVSFKKGRQHLEGERALVYVRSRYSPGASGSDFARNSRQQEIIAALKDRLLETKQLFSWTENRKLYAIAVKHIRTDLNISEIISLLKKLNQLRINNLRQLSVSEMFIPGERTVYGDKYVLVPKDSWARVYDYIYQQLNQ</sequence>
<comment type="caution">
    <text evidence="3">The sequence shown here is derived from an EMBL/GenBank/DDBJ whole genome shotgun (WGS) entry which is preliminary data.</text>
</comment>